<accession>A0A7W7D5X1</accession>
<dbReference type="AlphaFoldDB" id="A0A7W7D5X1"/>
<dbReference type="InterPro" id="IPR050707">
    <property type="entry name" value="HTH_MetabolicPath_Reg"/>
</dbReference>
<dbReference type="InterPro" id="IPR036388">
    <property type="entry name" value="WH-like_DNA-bd_sf"/>
</dbReference>
<dbReference type="InterPro" id="IPR005471">
    <property type="entry name" value="Tscrpt_reg_IclR_N"/>
</dbReference>
<dbReference type="EMBL" id="JACHND010000001">
    <property type="protein sequence ID" value="MBB4700579.1"/>
    <property type="molecule type" value="Genomic_DNA"/>
</dbReference>
<dbReference type="InterPro" id="IPR036390">
    <property type="entry name" value="WH_DNA-bd_sf"/>
</dbReference>
<dbReference type="SMART" id="SM00346">
    <property type="entry name" value="HTH_ICLR"/>
    <property type="match status" value="1"/>
</dbReference>
<organism evidence="6 7">
    <name type="scientific">Sphaerisporangium siamense</name>
    <dbReference type="NCBI Taxonomy" id="795645"/>
    <lineage>
        <taxon>Bacteria</taxon>
        <taxon>Bacillati</taxon>
        <taxon>Actinomycetota</taxon>
        <taxon>Actinomycetes</taxon>
        <taxon>Streptosporangiales</taxon>
        <taxon>Streptosporangiaceae</taxon>
        <taxon>Sphaerisporangium</taxon>
    </lineage>
</organism>
<sequence length="253" mass="27913">MRSTVSAKSSDRLIAIVESFVEAPRQSLSEVSAACGIDPSTATRYLRRLVAHGWLERDELTRAYTLGVRLITIGQAARTARPLRARVLPHMRELLARFDETVNLALHEGGEVVIIEALESGRSIRRGASVGDRDDWFVSSLGKCVLAHLSEREVEHLMGTRPPVRRTRFTRTEPHDVLADLAAVRDRGYALDDEESEIGLKCVGVPIRDDRGQYSHALSVSGPTARIDERLDELIAALTEVAHRVGFGGRDAS</sequence>
<gene>
    <name evidence="6" type="ORF">BJ982_002123</name>
</gene>
<dbReference type="PANTHER" id="PTHR30136:SF24">
    <property type="entry name" value="HTH-TYPE TRANSCRIPTIONAL REPRESSOR ALLR"/>
    <property type="match status" value="1"/>
</dbReference>
<name>A0A7W7D5X1_9ACTN</name>
<keyword evidence="3" id="KW-0804">Transcription</keyword>
<dbReference type="GO" id="GO:0003677">
    <property type="term" value="F:DNA binding"/>
    <property type="evidence" value="ECO:0007669"/>
    <property type="project" value="UniProtKB-KW"/>
</dbReference>
<feature type="domain" description="IclR-ED" evidence="5">
    <location>
        <begin position="69"/>
        <end position="253"/>
    </location>
</feature>
<evidence type="ECO:0000256" key="3">
    <source>
        <dbReference type="ARBA" id="ARBA00023163"/>
    </source>
</evidence>
<dbReference type="SUPFAM" id="SSF46785">
    <property type="entry name" value="Winged helix' DNA-binding domain"/>
    <property type="match status" value="1"/>
</dbReference>
<dbReference type="Pfam" id="PF01614">
    <property type="entry name" value="IclR_C"/>
    <property type="match status" value="1"/>
</dbReference>
<evidence type="ECO:0000259" key="4">
    <source>
        <dbReference type="PROSITE" id="PS51077"/>
    </source>
</evidence>
<proteinExistence type="predicted"/>
<dbReference type="InterPro" id="IPR029016">
    <property type="entry name" value="GAF-like_dom_sf"/>
</dbReference>
<dbReference type="InterPro" id="IPR014757">
    <property type="entry name" value="Tscrpt_reg_IclR_C"/>
</dbReference>
<dbReference type="SUPFAM" id="SSF55781">
    <property type="entry name" value="GAF domain-like"/>
    <property type="match status" value="1"/>
</dbReference>
<keyword evidence="7" id="KW-1185">Reference proteome</keyword>
<evidence type="ECO:0000256" key="1">
    <source>
        <dbReference type="ARBA" id="ARBA00023015"/>
    </source>
</evidence>
<evidence type="ECO:0000259" key="5">
    <source>
        <dbReference type="PROSITE" id="PS51078"/>
    </source>
</evidence>
<dbReference type="RefSeq" id="WP_184878948.1">
    <property type="nucleotide sequence ID" value="NZ_BOOV01000039.1"/>
</dbReference>
<keyword evidence="2" id="KW-0238">DNA-binding</keyword>
<keyword evidence="1" id="KW-0805">Transcription regulation</keyword>
<dbReference type="PROSITE" id="PS51078">
    <property type="entry name" value="ICLR_ED"/>
    <property type="match status" value="1"/>
</dbReference>
<feature type="domain" description="HTH iclR-type" evidence="4">
    <location>
        <begin position="7"/>
        <end position="68"/>
    </location>
</feature>
<reference evidence="6 7" key="1">
    <citation type="submission" date="2020-08" db="EMBL/GenBank/DDBJ databases">
        <title>Sequencing the genomes of 1000 actinobacteria strains.</title>
        <authorList>
            <person name="Klenk H.-P."/>
        </authorList>
    </citation>
    <scope>NUCLEOTIDE SEQUENCE [LARGE SCALE GENOMIC DNA]</scope>
    <source>
        <strain evidence="6 7">DSM 45784</strain>
    </source>
</reference>
<dbReference type="Gene3D" id="3.30.450.40">
    <property type="match status" value="1"/>
</dbReference>
<dbReference type="Gene3D" id="1.10.10.10">
    <property type="entry name" value="Winged helix-like DNA-binding domain superfamily/Winged helix DNA-binding domain"/>
    <property type="match status" value="1"/>
</dbReference>
<dbReference type="Pfam" id="PF09339">
    <property type="entry name" value="HTH_IclR"/>
    <property type="match status" value="1"/>
</dbReference>
<dbReference type="Proteomes" id="UP000542210">
    <property type="component" value="Unassembled WGS sequence"/>
</dbReference>
<evidence type="ECO:0000313" key="7">
    <source>
        <dbReference type="Proteomes" id="UP000542210"/>
    </source>
</evidence>
<evidence type="ECO:0000256" key="2">
    <source>
        <dbReference type="ARBA" id="ARBA00023125"/>
    </source>
</evidence>
<dbReference type="PROSITE" id="PS51077">
    <property type="entry name" value="HTH_ICLR"/>
    <property type="match status" value="1"/>
</dbReference>
<evidence type="ECO:0000313" key="6">
    <source>
        <dbReference type="EMBL" id="MBB4700579.1"/>
    </source>
</evidence>
<dbReference type="PANTHER" id="PTHR30136">
    <property type="entry name" value="HELIX-TURN-HELIX TRANSCRIPTIONAL REGULATOR, ICLR FAMILY"/>
    <property type="match status" value="1"/>
</dbReference>
<protein>
    <submittedName>
        <fullName evidence="6">IclR family acetate operon transcriptional repressor</fullName>
    </submittedName>
</protein>
<dbReference type="GO" id="GO:0045892">
    <property type="term" value="P:negative regulation of DNA-templated transcription"/>
    <property type="evidence" value="ECO:0007669"/>
    <property type="project" value="TreeGrafter"/>
</dbReference>
<comment type="caution">
    <text evidence="6">The sequence shown here is derived from an EMBL/GenBank/DDBJ whole genome shotgun (WGS) entry which is preliminary data.</text>
</comment>
<dbReference type="GO" id="GO:0003700">
    <property type="term" value="F:DNA-binding transcription factor activity"/>
    <property type="evidence" value="ECO:0007669"/>
    <property type="project" value="TreeGrafter"/>
</dbReference>